<dbReference type="EMBL" id="LKEA01000039">
    <property type="protein sequence ID" value="ROV94752.1"/>
    <property type="molecule type" value="Genomic_DNA"/>
</dbReference>
<comment type="caution">
    <text evidence="1">The sequence shown here is derived from an EMBL/GenBank/DDBJ whole genome shotgun (WGS) entry which is preliminary data.</text>
</comment>
<dbReference type="STRING" id="356882.A0A423VUP4"/>
<reference evidence="1 2" key="1">
    <citation type="submission" date="2015-09" db="EMBL/GenBank/DDBJ databases">
        <title>Host preference determinants of Valsa canker pathogens revealed by comparative genomics.</title>
        <authorList>
            <person name="Yin Z."/>
            <person name="Huang L."/>
        </authorList>
    </citation>
    <scope>NUCLEOTIDE SEQUENCE [LARGE SCALE GENOMIC DNA]</scope>
    <source>
        <strain evidence="1 2">03-1</strain>
    </source>
</reference>
<dbReference type="AlphaFoldDB" id="A0A423VUP4"/>
<evidence type="ECO:0000313" key="1">
    <source>
        <dbReference type="EMBL" id="ROV94752.1"/>
    </source>
</evidence>
<protein>
    <submittedName>
        <fullName evidence="1">Uncharacterized protein</fullName>
    </submittedName>
</protein>
<organism evidence="1 2">
    <name type="scientific">Cytospora schulzeri</name>
    <dbReference type="NCBI Taxonomy" id="448051"/>
    <lineage>
        <taxon>Eukaryota</taxon>
        <taxon>Fungi</taxon>
        <taxon>Dikarya</taxon>
        <taxon>Ascomycota</taxon>
        <taxon>Pezizomycotina</taxon>
        <taxon>Sordariomycetes</taxon>
        <taxon>Sordariomycetidae</taxon>
        <taxon>Diaporthales</taxon>
        <taxon>Cytosporaceae</taxon>
        <taxon>Cytospora</taxon>
    </lineage>
</organism>
<dbReference type="Proteomes" id="UP000283895">
    <property type="component" value="Unassembled WGS sequence"/>
</dbReference>
<keyword evidence="2" id="KW-1185">Reference proteome</keyword>
<name>A0A423VUP4_9PEZI</name>
<evidence type="ECO:0000313" key="2">
    <source>
        <dbReference type="Proteomes" id="UP000283895"/>
    </source>
</evidence>
<proteinExistence type="predicted"/>
<sequence length="68" mass="7394">MDMAGPEGEVSALAATTLVCNASGDLLALAADSQYKKSGLGWENSVSCHSYGRWMWEKFVLEFYSSLL</sequence>
<gene>
    <name evidence="1" type="ORF">VMCG_08832</name>
</gene>
<accession>A0A423VUP4</accession>